<evidence type="ECO:0000256" key="6">
    <source>
        <dbReference type="ARBA" id="ARBA00023002"/>
    </source>
</evidence>
<evidence type="ECO:0000256" key="8">
    <source>
        <dbReference type="ARBA" id="ARBA00023033"/>
    </source>
</evidence>
<dbReference type="InterPro" id="IPR008069">
    <property type="entry name" value="Cyt_P450_E_grp-I_CYP2D-like"/>
</dbReference>
<proteinExistence type="inferred from homology"/>
<keyword evidence="6 11" id="KW-0560">Oxidoreductase</keyword>
<feature type="binding site" description="axial binding residue" evidence="10">
    <location>
        <position position="445"/>
    </location>
    <ligand>
        <name>heme</name>
        <dbReference type="ChEBI" id="CHEBI:30413"/>
    </ligand>
    <ligandPart>
        <name>Fe</name>
        <dbReference type="ChEBI" id="CHEBI:18248"/>
    </ligandPart>
</feature>
<keyword evidence="9" id="KW-0472">Membrane</keyword>
<evidence type="ECO:0000256" key="9">
    <source>
        <dbReference type="ARBA" id="ARBA00023136"/>
    </source>
</evidence>
<dbReference type="FunFam" id="1.10.630.10:FF:000004">
    <property type="entry name" value="cytochrome P450 2D15 isoform X1"/>
    <property type="match status" value="1"/>
</dbReference>
<dbReference type="PROSITE" id="PS00086">
    <property type="entry name" value="CYTOCHROME_P450"/>
    <property type="match status" value="1"/>
</dbReference>
<comment type="subcellular location">
    <subcellularLocation>
        <location evidence="2">Membrane</location>
    </subcellularLocation>
</comment>
<sequence length="507" mass="57334">GEVILKASNFLTEVLAAAYNCLWAGILQCLALQPSLETKSLKGHPCWGRHIAFTVASALVPHHDCLPGLSKKYGPVFTVWKMTEPIVVLCGYEVVKDALVNHGEQFSQRPRHPTIDIYSKGFAFSSECKYWRQLRRFLLGALRNFGMGKKTMEDEIHVELRDLISAISQTGGKTFNPINLLGSAVNSTISYVLFGEKLDYQDPKLHELIIAVRKHVSSIFSPIHQICNTFPFLLKLPFMKHKVYKDIFDIHHFVRKQISRHRETLDTNSPRDLLDYFLVKLKEEELNTGSIFNDTSLIVLMSGLLAAATDTTSSTLKFCLVVMTHFPEIQEKVQREIDEVVGPDRFPRMQDRPQLPYTNAVIHECQRILDLAPIGLYHALSEDTYFRGFMLPKGTTVIPFLSSVLSDPTLWKMPDEFNPGHFLDDKGQFKANPAFMPFSAGLRMCLGENLARMELFLFISALLQKFTFTRTPGSKQLDCNSLRNNKPAMIVSSELCAVPRSTSSVTK</sequence>
<evidence type="ECO:0000313" key="12">
    <source>
        <dbReference type="EMBL" id="CAH2286353.1"/>
    </source>
</evidence>
<dbReference type="InterPro" id="IPR017972">
    <property type="entry name" value="Cyt_P450_CS"/>
</dbReference>
<dbReference type="InterPro" id="IPR001128">
    <property type="entry name" value="Cyt_P450"/>
</dbReference>
<dbReference type="GO" id="GO:0006805">
    <property type="term" value="P:xenobiotic metabolic process"/>
    <property type="evidence" value="ECO:0007669"/>
    <property type="project" value="TreeGrafter"/>
</dbReference>
<dbReference type="GO" id="GO:0016020">
    <property type="term" value="C:membrane"/>
    <property type="evidence" value="ECO:0007669"/>
    <property type="project" value="UniProtKB-SubCell"/>
</dbReference>
<dbReference type="PANTHER" id="PTHR24300">
    <property type="entry name" value="CYTOCHROME P450 508A4-RELATED"/>
    <property type="match status" value="1"/>
</dbReference>
<evidence type="ECO:0000256" key="4">
    <source>
        <dbReference type="ARBA" id="ARBA00022617"/>
    </source>
</evidence>
<keyword evidence="13" id="KW-1185">Reference proteome</keyword>
<keyword evidence="7 10" id="KW-0408">Iron</keyword>
<feature type="non-terminal residue" evidence="12">
    <location>
        <position position="1"/>
    </location>
</feature>
<keyword evidence="5 10" id="KW-0479">Metal-binding</keyword>
<keyword evidence="8 11" id="KW-0503">Monooxygenase</keyword>
<comment type="similarity">
    <text evidence="3 11">Belongs to the cytochrome P450 family.</text>
</comment>
<dbReference type="GO" id="GO:0005737">
    <property type="term" value="C:cytoplasm"/>
    <property type="evidence" value="ECO:0007669"/>
    <property type="project" value="TreeGrafter"/>
</dbReference>
<evidence type="ECO:0000313" key="13">
    <source>
        <dbReference type="Proteomes" id="UP001295444"/>
    </source>
</evidence>
<evidence type="ECO:0000256" key="2">
    <source>
        <dbReference type="ARBA" id="ARBA00004370"/>
    </source>
</evidence>
<dbReference type="GO" id="GO:0008392">
    <property type="term" value="F:arachidonate epoxygenase activity"/>
    <property type="evidence" value="ECO:0007669"/>
    <property type="project" value="TreeGrafter"/>
</dbReference>
<accession>A0AAD1S570</accession>
<dbReference type="PRINTS" id="PR01686">
    <property type="entry name" value="EP450ICYP2D"/>
</dbReference>
<dbReference type="PRINTS" id="PR00385">
    <property type="entry name" value="P450"/>
</dbReference>
<reference evidence="12" key="1">
    <citation type="submission" date="2022-03" db="EMBL/GenBank/DDBJ databases">
        <authorList>
            <person name="Alioto T."/>
            <person name="Alioto T."/>
            <person name="Gomez Garrido J."/>
        </authorList>
    </citation>
    <scope>NUCLEOTIDE SEQUENCE</scope>
</reference>
<dbReference type="GO" id="GO:0005506">
    <property type="term" value="F:iron ion binding"/>
    <property type="evidence" value="ECO:0007669"/>
    <property type="project" value="InterPro"/>
</dbReference>
<dbReference type="Pfam" id="PF00067">
    <property type="entry name" value="p450"/>
    <property type="match status" value="1"/>
</dbReference>
<evidence type="ECO:0000256" key="1">
    <source>
        <dbReference type="ARBA" id="ARBA00001971"/>
    </source>
</evidence>
<keyword evidence="4 10" id="KW-0349">Heme</keyword>
<dbReference type="AlphaFoldDB" id="A0AAD1S570"/>
<evidence type="ECO:0000256" key="3">
    <source>
        <dbReference type="ARBA" id="ARBA00010617"/>
    </source>
</evidence>
<dbReference type="SUPFAM" id="SSF48264">
    <property type="entry name" value="Cytochrome P450"/>
    <property type="match status" value="1"/>
</dbReference>
<evidence type="ECO:0000256" key="11">
    <source>
        <dbReference type="RuleBase" id="RU000461"/>
    </source>
</evidence>
<evidence type="ECO:0000256" key="5">
    <source>
        <dbReference type="ARBA" id="ARBA00022723"/>
    </source>
</evidence>
<evidence type="ECO:0000256" key="10">
    <source>
        <dbReference type="PIRSR" id="PIRSR602401-1"/>
    </source>
</evidence>
<dbReference type="InterPro" id="IPR050182">
    <property type="entry name" value="Cytochrome_P450_fam2"/>
</dbReference>
<name>A0AAD1S570_PELCU</name>
<dbReference type="GO" id="GO:0019373">
    <property type="term" value="P:epoxygenase P450 pathway"/>
    <property type="evidence" value="ECO:0007669"/>
    <property type="project" value="TreeGrafter"/>
</dbReference>
<dbReference type="GO" id="GO:0020037">
    <property type="term" value="F:heme binding"/>
    <property type="evidence" value="ECO:0007669"/>
    <property type="project" value="InterPro"/>
</dbReference>
<evidence type="ECO:0000256" key="7">
    <source>
        <dbReference type="ARBA" id="ARBA00023004"/>
    </source>
</evidence>
<dbReference type="PRINTS" id="PR00463">
    <property type="entry name" value="EP450I"/>
</dbReference>
<comment type="cofactor">
    <cofactor evidence="1 10">
        <name>heme</name>
        <dbReference type="ChEBI" id="CHEBI:30413"/>
    </cofactor>
</comment>
<dbReference type="InterPro" id="IPR002401">
    <property type="entry name" value="Cyt_P450_E_grp-I"/>
</dbReference>
<gene>
    <name evidence="12" type="ORF">PECUL_23A061477</name>
</gene>
<dbReference type="PANTHER" id="PTHR24300:SF389">
    <property type="entry name" value="CYTOCHROME P450 2C20"/>
    <property type="match status" value="1"/>
</dbReference>
<protein>
    <submittedName>
        <fullName evidence="12">Cytochrome P450 2C29-like</fullName>
    </submittedName>
</protein>
<dbReference type="Gene3D" id="1.10.630.10">
    <property type="entry name" value="Cytochrome P450"/>
    <property type="match status" value="1"/>
</dbReference>
<dbReference type="Proteomes" id="UP001295444">
    <property type="component" value="Chromosome 04"/>
</dbReference>
<dbReference type="InterPro" id="IPR036396">
    <property type="entry name" value="Cyt_P450_sf"/>
</dbReference>
<dbReference type="GO" id="GO:0016712">
    <property type="term" value="F:oxidoreductase activity, acting on paired donors, with incorporation or reduction of molecular oxygen, reduced flavin or flavoprotein as one donor, and incorporation of one atom of oxygen"/>
    <property type="evidence" value="ECO:0007669"/>
    <property type="project" value="InterPro"/>
</dbReference>
<organism evidence="12 13">
    <name type="scientific">Pelobates cultripes</name>
    <name type="common">Western spadefoot toad</name>
    <dbReference type="NCBI Taxonomy" id="61616"/>
    <lineage>
        <taxon>Eukaryota</taxon>
        <taxon>Metazoa</taxon>
        <taxon>Chordata</taxon>
        <taxon>Craniata</taxon>
        <taxon>Vertebrata</taxon>
        <taxon>Euteleostomi</taxon>
        <taxon>Amphibia</taxon>
        <taxon>Batrachia</taxon>
        <taxon>Anura</taxon>
        <taxon>Pelobatoidea</taxon>
        <taxon>Pelobatidae</taxon>
        <taxon>Pelobates</taxon>
    </lineage>
</organism>
<dbReference type="EMBL" id="OW240915">
    <property type="protein sequence ID" value="CAH2286353.1"/>
    <property type="molecule type" value="Genomic_DNA"/>
</dbReference>